<dbReference type="Proteomes" id="UP000646211">
    <property type="component" value="Unassembled WGS sequence"/>
</dbReference>
<accession>A0A930UC47</accession>
<protein>
    <submittedName>
        <fullName evidence="3">Cytochrome P450</fullName>
    </submittedName>
</protein>
<evidence type="ECO:0000313" key="4">
    <source>
        <dbReference type="Proteomes" id="UP000646211"/>
    </source>
</evidence>
<keyword evidence="4" id="KW-1185">Reference proteome</keyword>
<keyword evidence="2" id="KW-0479">Metal-binding</keyword>
<dbReference type="PANTHER" id="PTHR46696">
    <property type="entry name" value="P450, PUTATIVE (EUROFUNG)-RELATED"/>
    <property type="match status" value="1"/>
</dbReference>
<evidence type="ECO:0000313" key="3">
    <source>
        <dbReference type="EMBL" id="MBF2708117.1"/>
    </source>
</evidence>
<dbReference type="PRINTS" id="PR00359">
    <property type="entry name" value="BP450"/>
</dbReference>
<sequence>MTEILLQSELKDPYAQYETLLSDNSVRWNQENKLWAIYSYENCKAVLNSNDAHIPINNLDNKDDGLNEYAFLVMNQVARLSNGIQHEIAKQTAMLLFGKMTAVSINEIFEKLIKNTEDELEIDWVDAVCKKLPINVVLKSFDFNDEDCEFISTKMEQLIKIMLPDKTEETVLLVNEVSKKITFITKNHLTKKGILKEEIRTLSEKHKISTDKVFSFVVSNLIGLFIQSYDAGRGVLSNSLLQALKFGSSETQNFRDINYLERFVIETLRFDSPIHNTRRVAVADIVLNNIVIKKGELLFLVLASANRDPKKFENPKIFDVERPNNSENLTFGLGSHMCLAKHFSVHLTARTLLYLFQRYNNIKLLDKDLQYEPMINARLPKQILISIS</sequence>
<dbReference type="InterPro" id="IPR017972">
    <property type="entry name" value="Cyt_P450_CS"/>
</dbReference>
<dbReference type="GO" id="GO:0004497">
    <property type="term" value="F:monooxygenase activity"/>
    <property type="evidence" value="ECO:0007669"/>
    <property type="project" value="UniProtKB-KW"/>
</dbReference>
<dbReference type="InterPro" id="IPR001128">
    <property type="entry name" value="Cyt_P450"/>
</dbReference>
<keyword evidence="2" id="KW-0349">Heme</keyword>
<reference evidence="3" key="1">
    <citation type="submission" date="2020-11" db="EMBL/GenBank/DDBJ databases">
        <title>Genome of Flavobacterium soyangense.</title>
        <authorList>
            <person name="Liu Q."/>
            <person name="Xin Y.-H."/>
        </authorList>
    </citation>
    <scope>NUCLEOTIDE SEQUENCE</scope>
    <source>
        <strain evidence="3">CGMCC 1.13493</strain>
    </source>
</reference>
<gene>
    <name evidence="3" type="ORF">IR213_05875</name>
</gene>
<dbReference type="CDD" id="cd00302">
    <property type="entry name" value="cytochrome_P450"/>
    <property type="match status" value="1"/>
</dbReference>
<dbReference type="GO" id="GO:0005506">
    <property type="term" value="F:iron ion binding"/>
    <property type="evidence" value="ECO:0007669"/>
    <property type="project" value="InterPro"/>
</dbReference>
<dbReference type="GO" id="GO:0016705">
    <property type="term" value="F:oxidoreductase activity, acting on paired donors, with incorporation or reduction of molecular oxygen"/>
    <property type="evidence" value="ECO:0007669"/>
    <property type="project" value="InterPro"/>
</dbReference>
<dbReference type="InterPro" id="IPR036396">
    <property type="entry name" value="Cyt_P450_sf"/>
</dbReference>
<dbReference type="RefSeq" id="WP_194311377.1">
    <property type="nucleotide sequence ID" value="NZ_JADHEC010000009.1"/>
</dbReference>
<dbReference type="EMBL" id="JADHEC010000009">
    <property type="protein sequence ID" value="MBF2708117.1"/>
    <property type="molecule type" value="Genomic_DNA"/>
</dbReference>
<dbReference type="PANTHER" id="PTHR46696:SF1">
    <property type="entry name" value="CYTOCHROME P450 YJIB-RELATED"/>
    <property type="match status" value="1"/>
</dbReference>
<evidence type="ECO:0000256" key="2">
    <source>
        <dbReference type="RuleBase" id="RU000461"/>
    </source>
</evidence>
<dbReference type="AlphaFoldDB" id="A0A930UC47"/>
<dbReference type="SUPFAM" id="SSF48264">
    <property type="entry name" value="Cytochrome P450"/>
    <property type="match status" value="1"/>
</dbReference>
<keyword evidence="2" id="KW-0503">Monooxygenase</keyword>
<dbReference type="InterPro" id="IPR002397">
    <property type="entry name" value="Cyt_P450_B"/>
</dbReference>
<comment type="caution">
    <text evidence="3">The sequence shown here is derived from an EMBL/GenBank/DDBJ whole genome shotgun (WGS) entry which is preliminary data.</text>
</comment>
<evidence type="ECO:0000256" key="1">
    <source>
        <dbReference type="ARBA" id="ARBA00010617"/>
    </source>
</evidence>
<keyword evidence="2" id="KW-0560">Oxidoreductase</keyword>
<dbReference type="Pfam" id="PF00067">
    <property type="entry name" value="p450"/>
    <property type="match status" value="1"/>
</dbReference>
<comment type="similarity">
    <text evidence="1 2">Belongs to the cytochrome P450 family.</text>
</comment>
<dbReference type="PROSITE" id="PS00086">
    <property type="entry name" value="CYTOCHROME_P450"/>
    <property type="match status" value="1"/>
</dbReference>
<name>A0A930UC47_9FLAO</name>
<dbReference type="Gene3D" id="1.10.630.10">
    <property type="entry name" value="Cytochrome P450"/>
    <property type="match status" value="1"/>
</dbReference>
<dbReference type="GO" id="GO:0020037">
    <property type="term" value="F:heme binding"/>
    <property type="evidence" value="ECO:0007669"/>
    <property type="project" value="InterPro"/>
</dbReference>
<proteinExistence type="inferred from homology"/>
<organism evidence="3 4">
    <name type="scientific">Flavobacterium soyangense</name>
    <dbReference type="NCBI Taxonomy" id="2023265"/>
    <lineage>
        <taxon>Bacteria</taxon>
        <taxon>Pseudomonadati</taxon>
        <taxon>Bacteroidota</taxon>
        <taxon>Flavobacteriia</taxon>
        <taxon>Flavobacteriales</taxon>
        <taxon>Flavobacteriaceae</taxon>
        <taxon>Flavobacterium</taxon>
    </lineage>
</organism>
<keyword evidence="2" id="KW-0408">Iron</keyword>